<dbReference type="InterPro" id="IPR049900">
    <property type="entry name" value="PKS_mFAS_DH"/>
</dbReference>
<organism evidence="2">
    <name type="scientific">marine sediment metagenome</name>
    <dbReference type="NCBI Taxonomy" id="412755"/>
    <lineage>
        <taxon>unclassified sequences</taxon>
        <taxon>metagenomes</taxon>
        <taxon>ecological metagenomes</taxon>
    </lineage>
</organism>
<feature type="non-terminal residue" evidence="2">
    <location>
        <position position="1"/>
    </location>
</feature>
<dbReference type="EMBL" id="BARS01046943">
    <property type="protein sequence ID" value="GAG34661.1"/>
    <property type="molecule type" value="Genomic_DNA"/>
</dbReference>
<comment type="caution">
    <text evidence="2">The sequence shown here is derived from an EMBL/GenBank/DDBJ whole genome shotgun (WGS) entry which is preliminary data.</text>
</comment>
<reference evidence="2" key="1">
    <citation type="journal article" date="2014" name="Front. Microbiol.">
        <title>High frequency of phylogenetically diverse reductive dehalogenase-homologous genes in deep subseafloor sedimentary metagenomes.</title>
        <authorList>
            <person name="Kawai M."/>
            <person name="Futagami T."/>
            <person name="Toyoda A."/>
            <person name="Takaki Y."/>
            <person name="Nishi S."/>
            <person name="Hori S."/>
            <person name="Arai W."/>
            <person name="Tsubouchi T."/>
            <person name="Morono Y."/>
            <person name="Uchiyama I."/>
            <person name="Ito T."/>
            <person name="Fujiyama A."/>
            <person name="Inagaki F."/>
            <person name="Takami H."/>
        </authorList>
    </citation>
    <scope>NUCLEOTIDE SEQUENCE</scope>
    <source>
        <strain evidence="2">Expedition CK06-06</strain>
    </source>
</reference>
<dbReference type="Gene3D" id="3.10.129.110">
    <property type="entry name" value="Polyketide synthase dehydratase"/>
    <property type="match status" value="1"/>
</dbReference>
<feature type="non-terminal residue" evidence="2">
    <location>
        <position position="245"/>
    </location>
</feature>
<evidence type="ECO:0000259" key="1">
    <source>
        <dbReference type="PROSITE" id="PS52019"/>
    </source>
</evidence>
<feature type="domain" description="PKS/mFAS DH" evidence="1">
    <location>
        <begin position="1"/>
        <end position="245"/>
    </location>
</feature>
<dbReference type="PROSITE" id="PS52019">
    <property type="entry name" value="PKS_MFAS_DH"/>
    <property type="match status" value="1"/>
</dbReference>
<name>X0YCU8_9ZZZZ</name>
<proteinExistence type="predicted"/>
<gene>
    <name evidence="2" type="ORF">S01H1_70581</name>
</gene>
<sequence length="245" mass="27235">EEDLYLKDHCFDPDVSSADPDRERLSIVPLTVTVELMAEVASLLVPDLKVVGVKHILAGKWIDVEPGGDKVVLEITATRSDHANQINVSVRGPDTEHSGDKDAPPATSEGVILFADSFPSPPPVEQDKLENPRVPRHTAEQMYAHRHMFHGSRFQGVVSIDTVGEQGLLAQLEVLPTDDLLKSNSAPRFSVDPFLLDAAGQLVGYWPVEYLSEGYVLFPFRIHELMLFRENLKPGERATCHLRIR</sequence>
<dbReference type="InterPro" id="IPR049551">
    <property type="entry name" value="PKS_DH_C"/>
</dbReference>
<protein>
    <recommendedName>
        <fullName evidence="1">PKS/mFAS DH domain-containing protein</fullName>
    </recommendedName>
</protein>
<accession>X0YCU8</accession>
<dbReference type="InterPro" id="IPR042104">
    <property type="entry name" value="PKS_dehydratase_sf"/>
</dbReference>
<dbReference type="AlphaFoldDB" id="X0YCU8"/>
<evidence type="ECO:0000313" key="2">
    <source>
        <dbReference type="EMBL" id="GAG34661.1"/>
    </source>
</evidence>
<dbReference type="Pfam" id="PF14765">
    <property type="entry name" value="PS-DH"/>
    <property type="match status" value="1"/>
</dbReference>